<proteinExistence type="predicted"/>
<gene>
    <name evidence="1" type="ORF">QLX08_010077</name>
</gene>
<accession>A0AAW0ZE10</accession>
<dbReference type="Proteomes" id="UP001432146">
    <property type="component" value="Unassembled WGS sequence"/>
</dbReference>
<dbReference type="EMBL" id="JAWNGG020000246">
    <property type="protein sequence ID" value="KAK9295651.1"/>
    <property type="molecule type" value="Genomic_DNA"/>
</dbReference>
<sequence length="151" mass="17613">MALGRKGYQYEITGKNKRRGQEIRLRRNRNNRNSEQGYLRCCEQKSTVSDLVYNYLRKVAYTDSVRKHRNNACNKFRRKNARKTSVHPSRRYSNADGNGLRSYISKALSFAVHSGYLIPTDGTGRFLELSPCLMLHHKLTDTNDMHKSRDK</sequence>
<reference evidence="1 2" key="1">
    <citation type="submission" date="2024-05" db="EMBL/GenBank/DDBJ databases">
        <title>The nuclear and mitochondrial genome assemblies of Tetragonisca angustula (Apidae: Meliponini), a tiny yet remarkable pollinator in the Neotropics.</title>
        <authorList>
            <person name="Ferrari R."/>
            <person name="Ricardo P.C."/>
            <person name="Dias F.C."/>
            <person name="Araujo N.S."/>
            <person name="Soares D.O."/>
            <person name="Zhou Q.-S."/>
            <person name="Zhu C.-D."/>
            <person name="Coutinho L."/>
            <person name="Airas M.C."/>
            <person name="Batista T.M."/>
        </authorList>
    </citation>
    <scope>NUCLEOTIDE SEQUENCE [LARGE SCALE GENOMIC DNA]</scope>
    <source>
        <strain evidence="1">ASF017062</strain>
        <tissue evidence="1">Abdomen</tissue>
    </source>
</reference>
<organism evidence="1 2">
    <name type="scientific">Tetragonisca angustula</name>
    <dbReference type="NCBI Taxonomy" id="166442"/>
    <lineage>
        <taxon>Eukaryota</taxon>
        <taxon>Metazoa</taxon>
        <taxon>Ecdysozoa</taxon>
        <taxon>Arthropoda</taxon>
        <taxon>Hexapoda</taxon>
        <taxon>Insecta</taxon>
        <taxon>Pterygota</taxon>
        <taxon>Neoptera</taxon>
        <taxon>Endopterygota</taxon>
        <taxon>Hymenoptera</taxon>
        <taxon>Apocrita</taxon>
        <taxon>Aculeata</taxon>
        <taxon>Apoidea</taxon>
        <taxon>Anthophila</taxon>
        <taxon>Apidae</taxon>
        <taxon>Tetragonisca</taxon>
    </lineage>
</organism>
<dbReference type="AlphaFoldDB" id="A0AAW0ZE10"/>
<evidence type="ECO:0000313" key="1">
    <source>
        <dbReference type="EMBL" id="KAK9295651.1"/>
    </source>
</evidence>
<name>A0AAW0ZE10_9HYME</name>
<protein>
    <submittedName>
        <fullName evidence="1">Uncharacterized protein</fullName>
    </submittedName>
</protein>
<evidence type="ECO:0000313" key="2">
    <source>
        <dbReference type="Proteomes" id="UP001432146"/>
    </source>
</evidence>
<keyword evidence="2" id="KW-1185">Reference proteome</keyword>
<comment type="caution">
    <text evidence="1">The sequence shown here is derived from an EMBL/GenBank/DDBJ whole genome shotgun (WGS) entry which is preliminary data.</text>
</comment>